<proteinExistence type="predicted"/>
<organism evidence="1 2">
    <name type="scientific">Paenibacillus chungangensis</name>
    <dbReference type="NCBI Taxonomy" id="696535"/>
    <lineage>
        <taxon>Bacteria</taxon>
        <taxon>Bacillati</taxon>
        <taxon>Bacillota</taxon>
        <taxon>Bacilli</taxon>
        <taxon>Bacillales</taxon>
        <taxon>Paenibacillaceae</taxon>
        <taxon>Paenibacillus</taxon>
    </lineage>
</organism>
<reference evidence="2" key="1">
    <citation type="journal article" date="2019" name="Int. J. Syst. Evol. Microbiol.">
        <title>The Global Catalogue of Microorganisms (GCM) 10K type strain sequencing project: providing services to taxonomists for standard genome sequencing and annotation.</title>
        <authorList>
            <consortium name="The Broad Institute Genomics Platform"/>
            <consortium name="The Broad Institute Genome Sequencing Center for Infectious Disease"/>
            <person name="Wu L."/>
            <person name="Ma J."/>
        </authorList>
    </citation>
    <scope>NUCLEOTIDE SEQUENCE [LARGE SCALE GENOMIC DNA]</scope>
    <source>
        <strain evidence="2">CCUG 59129</strain>
    </source>
</reference>
<name>A0ABW3HXP3_9BACL</name>
<dbReference type="Proteomes" id="UP001596989">
    <property type="component" value="Unassembled WGS sequence"/>
</dbReference>
<dbReference type="RefSeq" id="WP_377568817.1">
    <property type="nucleotide sequence ID" value="NZ_JBHTJZ010000073.1"/>
</dbReference>
<evidence type="ECO:0000313" key="2">
    <source>
        <dbReference type="Proteomes" id="UP001596989"/>
    </source>
</evidence>
<accession>A0ABW3HXP3</accession>
<gene>
    <name evidence="1" type="ORF">ACFQ2I_23415</name>
</gene>
<comment type="caution">
    <text evidence="1">The sequence shown here is derived from an EMBL/GenBank/DDBJ whole genome shotgun (WGS) entry which is preliminary data.</text>
</comment>
<protein>
    <submittedName>
        <fullName evidence="1">Uncharacterized protein</fullName>
    </submittedName>
</protein>
<evidence type="ECO:0000313" key="1">
    <source>
        <dbReference type="EMBL" id="MFD0962295.1"/>
    </source>
</evidence>
<keyword evidence="2" id="KW-1185">Reference proteome</keyword>
<dbReference type="EMBL" id="JBHTJZ010000073">
    <property type="protein sequence ID" value="MFD0962295.1"/>
    <property type="molecule type" value="Genomic_DNA"/>
</dbReference>
<sequence length="107" mass="11737">MDQIADAKVRRLADKQGIPCVEVEAHTSGGAELLAYIALNGATKGYRLLEVVHNDAHYETDWFDNNLHQAKREFAGTDTDERSVLQAVLAVEGVSAGIDRLLSESNR</sequence>